<feature type="domain" description="DUF317" evidence="2">
    <location>
        <begin position="144"/>
        <end position="202"/>
    </location>
</feature>
<organism evidence="3 4">
    <name type="scientific">Streptomyces finlayi</name>
    <dbReference type="NCBI Taxonomy" id="67296"/>
    <lineage>
        <taxon>Bacteria</taxon>
        <taxon>Bacillati</taxon>
        <taxon>Actinomycetota</taxon>
        <taxon>Actinomycetes</taxon>
        <taxon>Kitasatosporales</taxon>
        <taxon>Streptomycetaceae</taxon>
        <taxon>Streptomyces</taxon>
    </lineage>
</organism>
<reference evidence="4" key="1">
    <citation type="submission" date="2019-10" db="EMBL/GenBank/DDBJ databases">
        <title>Antimicrobial potential of Antarctic Bacteria.</title>
        <authorList>
            <person name="Benaud N."/>
            <person name="Edwards R.J."/>
            <person name="Ferrari B.C."/>
        </authorList>
    </citation>
    <scope>NUCLEOTIDE SEQUENCE [LARGE SCALE GENOMIC DNA]</scope>
    <source>
        <strain evidence="4">NBSH44</strain>
    </source>
</reference>
<keyword evidence="4" id="KW-1185">Reference proteome</keyword>
<gene>
    <name evidence="3" type="ORF">F0344_23940</name>
</gene>
<evidence type="ECO:0000313" key="4">
    <source>
        <dbReference type="Proteomes" id="UP000515307"/>
    </source>
</evidence>
<evidence type="ECO:0000259" key="2">
    <source>
        <dbReference type="Pfam" id="PF03771"/>
    </source>
</evidence>
<proteinExistence type="predicted"/>
<accession>A0A7G7BPI3</accession>
<feature type="domain" description="DUF317" evidence="2">
    <location>
        <begin position="51"/>
        <end position="110"/>
    </location>
</feature>
<dbReference type="EMBL" id="CP045702">
    <property type="protein sequence ID" value="QNE77248.1"/>
    <property type="molecule type" value="Genomic_DNA"/>
</dbReference>
<feature type="region of interest" description="Disordered" evidence="1">
    <location>
        <begin position="241"/>
        <end position="266"/>
    </location>
</feature>
<sequence length="266" mass="28180">MSAVTESIEQTLISPGYLAGSGDPAWVTAPLRRASGWSTAGDPLVPRVILTSPDQLAQLRIAPDPDPAQPWWTLRHAHHGDQRAWEITFDAQTPVEIVAAVTDTLTAPGPPPTASVDPYGPLRAAGWHAPRHHDGLTSPKGMSSPNGLARVDRIVDESGRSAGWVVETSVHNLPAIWRAYVDGNTPSHVASALFGALADATPLVRNPHRVPPLAVTHGSTSTRQVSAESVAFALRNRISALAQRNSASPPSAPPAPPHAPTPRRTR</sequence>
<evidence type="ECO:0000256" key="1">
    <source>
        <dbReference type="SAM" id="MobiDB-lite"/>
    </source>
</evidence>
<protein>
    <submittedName>
        <fullName evidence="3">DUF317 domain-containing protein</fullName>
    </submittedName>
</protein>
<name>A0A7G7BPI3_9ACTN</name>
<evidence type="ECO:0000313" key="3">
    <source>
        <dbReference type="EMBL" id="QNE77248.1"/>
    </source>
</evidence>
<dbReference type="Pfam" id="PF03771">
    <property type="entry name" value="SPDY"/>
    <property type="match status" value="2"/>
</dbReference>
<dbReference type="RefSeq" id="WP_185300738.1">
    <property type="nucleotide sequence ID" value="NZ_CP045702.1"/>
</dbReference>
<dbReference type="Proteomes" id="UP000515307">
    <property type="component" value="Chromosome"/>
</dbReference>
<dbReference type="AlphaFoldDB" id="A0A7G7BPI3"/>
<dbReference type="InterPro" id="IPR005523">
    <property type="entry name" value="DUF317_SPDY"/>
</dbReference>
<feature type="compositionally biased region" description="Pro residues" evidence="1">
    <location>
        <begin position="250"/>
        <end position="260"/>
    </location>
</feature>
<dbReference type="KEGG" id="sfiy:F0344_23940"/>